<dbReference type="InterPro" id="IPR011990">
    <property type="entry name" value="TPR-like_helical_dom_sf"/>
</dbReference>
<evidence type="ECO:0000259" key="1">
    <source>
        <dbReference type="Pfam" id="PF14737"/>
    </source>
</evidence>
<dbReference type="OrthoDB" id="2423701at2759"/>
<dbReference type="InterPro" id="IPR027974">
    <property type="entry name" value="DUF4470"/>
</dbReference>
<feature type="domain" description="DUF4470" evidence="1">
    <location>
        <begin position="214"/>
        <end position="311"/>
    </location>
</feature>
<dbReference type="Gene3D" id="1.25.40.10">
    <property type="entry name" value="Tetratricopeptide repeat domain"/>
    <property type="match status" value="1"/>
</dbReference>
<keyword evidence="3" id="KW-1185">Reference proteome</keyword>
<dbReference type="STRING" id="1392247.A0A3N4KXY1"/>
<dbReference type="Pfam" id="PF14737">
    <property type="entry name" value="DUF4470"/>
    <property type="match status" value="1"/>
</dbReference>
<evidence type="ECO:0000313" key="2">
    <source>
        <dbReference type="EMBL" id="RPB14328.1"/>
    </source>
</evidence>
<dbReference type="SUPFAM" id="SSF48452">
    <property type="entry name" value="TPR-like"/>
    <property type="match status" value="1"/>
</dbReference>
<gene>
    <name evidence="2" type="ORF">P167DRAFT_604174</name>
</gene>
<protein>
    <recommendedName>
        <fullName evidence="1">DUF4470 domain-containing protein</fullName>
    </recommendedName>
</protein>
<evidence type="ECO:0000313" key="3">
    <source>
        <dbReference type="Proteomes" id="UP000277580"/>
    </source>
</evidence>
<organism evidence="2 3">
    <name type="scientific">Morchella conica CCBAS932</name>
    <dbReference type="NCBI Taxonomy" id="1392247"/>
    <lineage>
        <taxon>Eukaryota</taxon>
        <taxon>Fungi</taxon>
        <taxon>Dikarya</taxon>
        <taxon>Ascomycota</taxon>
        <taxon>Pezizomycotina</taxon>
        <taxon>Pezizomycetes</taxon>
        <taxon>Pezizales</taxon>
        <taxon>Morchellaceae</taxon>
        <taxon>Morchella</taxon>
    </lineage>
</organism>
<sequence length="937" mass="105502">MLVMMKMHPTTAATTTRDSTAAAADGAGIGVSDALSTPREMGNGYYKSGELLEAIEQYTLACAANPTSALLRFNLSAAQFETGQYTASLQSTQAGIELCGAAATAVNDDGGGGELLAKLWLRRARCELHLRNYGAAGEAAKQVSRIGRAPESTLRDAEELVNAVEVAIYYHSLLSEEEALRIVFEVPKYRPKLSTNVLEYYNLGHDVAQSQFDPSNDSAGATHSFFFSRVGDSRHLLATIFAISHHELSNESAFQQTRPASSQVKYHFTLNDTKAHAAARNVLMLLLMRQLTIFGQDQQQARTDTLALLYYIYLGVLIPARVHGHLQEFIQTTRTALTTAPASLPSWLWISQRDCIKIIEILDSWVEPMFPVTHAQAQISEAERVMPQGEKPKGCEREWTAYRRTGALFPPMAIRCHESELDAFLAGGPGVGGPGMAAWEAGLRAYVGREWKVNMTLVDREWCTEAGVWDVSFDPFSFVEMLYGKVDISLPQEPTQLYDYFEPLFIRMANSLHHFGGIFKIELNVGDCCGALEEIRYGSKAFRRDVERPIDFPRTYDTIHLSNLPDYTGGHLSPVLYALPVLKDAPHAHITSICQVNPPLWQSIEDYVAEYVCLPTLDRLQAATCLRLCPGQNERLHEFMPMSEYTCWQHSTSKPLSYKELLPRTVFTRWLLTLFFKFAVPPNSESRSMAKVYSPLNLSAWVRLLGRVVEIGYPPHWVSSLVEDILANRVMTTIRPPEITPIRIPELEKEHPPQKVSTSPFIPELEVLLCTWARISPFTIVSPAHIPPPEQIYEYSFTILAPQFRDEFVNCLMLKFYPERILEELHKTGHGKRKTCVREMLSSTGRRTPNKCAMREAAIVIGTWWWDKKTRRVTFRLKEGWIEGWQEEDKWVAALWRLDDWTMCSAPTSLGGGNLQKSALPWGERTKMGCGEAMEMD</sequence>
<dbReference type="InParanoid" id="A0A3N4KXY1"/>
<reference evidence="2 3" key="1">
    <citation type="journal article" date="2018" name="Nat. Ecol. Evol.">
        <title>Pezizomycetes genomes reveal the molecular basis of ectomycorrhizal truffle lifestyle.</title>
        <authorList>
            <person name="Murat C."/>
            <person name="Payen T."/>
            <person name="Noel B."/>
            <person name="Kuo A."/>
            <person name="Morin E."/>
            <person name="Chen J."/>
            <person name="Kohler A."/>
            <person name="Krizsan K."/>
            <person name="Balestrini R."/>
            <person name="Da Silva C."/>
            <person name="Montanini B."/>
            <person name="Hainaut M."/>
            <person name="Levati E."/>
            <person name="Barry K.W."/>
            <person name="Belfiori B."/>
            <person name="Cichocki N."/>
            <person name="Clum A."/>
            <person name="Dockter R.B."/>
            <person name="Fauchery L."/>
            <person name="Guy J."/>
            <person name="Iotti M."/>
            <person name="Le Tacon F."/>
            <person name="Lindquist E.A."/>
            <person name="Lipzen A."/>
            <person name="Malagnac F."/>
            <person name="Mello A."/>
            <person name="Molinier V."/>
            <person name="Miyauchi S."/>
            <person name="Poulain J."/>
            <person name="Riccioni C."/>
            <person name="Rubini A."/>
            <person name="Sitrit Y."/>
            <person name="Splivallo R."/>
            <person name="Traeger S."/>
            <person name="Wang M."/>
            <person name="Zifcakova L."/>
            <person name="Wipf D."/>
            <person name="Zambonelli A."/>
            <person name="Paolocci F."/>
            <person name="Nowrousian M."/>
            <person name="Ottonello S."/>
            <person name="Baldrian P."/>
            <person name="Spatafora J.W."/>
            <person name="Henrissat B."/>
            <person name="Nagy L.G."/>
            <person name="Aury J.M."/>
            <person name="Wincker P."/>
            <person name="Grigoriev I.V."/>
            <person name="Bonfante P."/>
            <person name="Martin F.M."/>
        </authorList>
    </citation>
    <scope>NUCLEOTIDE SEQUENCE [LARGE SCALE GENOMIC DNA]</scope>
    <source>
        <strain evidence="2 3">CCBAS932</strain>
    </source>
</reference>
<dbReference type="EMBL" id="ML119118">
    <property type="protein sequence ID" value="RPB14328.1"/>
    <property type="molecule type" value="Genomic_DNA"/>
</dbReference>
<dbReference type="AlphaFoldDB" id="A0A3N4KXY1"/>
<name>A0A3N4KXY1_9PEZI</name>
<accession>A0A3N4KXY1</accession>
<dbReference type="Proteomes" id="UP000277580">
    <property type="component" value="Unassembled WGS sequence"/>
</dbReference>
<proteinExistence type="predicted"/>